<organism evidence="2 3">
    <name type="scientific">Capnocytophaga cynodegmi</name>
    <dbReference type="NCBI Taxonomy" id="28189"/>
    <lineage>
        <taxon>Bacteria</taxon>
        <taxon>Pseudomonadati</taxon>
        <taxon>Bacteroidota</taxon>
        <taxon>Flavobacteriia</taxon>
        <taxon>Flavobacteriales</taxon>
        <taxon>Flavobacteriaceae</taxon>
        <taxon>Capnocytophaga</taxon>
    </lineage>
</organism>
<protein>
    <submittedName>
        <fullName evidence="2">Uncharacterized protein</fullName>
    </submittedName>
</protein>
<reference evidence="2 3" key="1">
    <citation type="journal article" date="2017" name="Genome Announc.">
        <title>Twelve Complete Reference Genomes of Clinical Isolates in the Capnocytophaga Genus.</title>
        <authorList>
            <person name="Villarma A."/>
            <person name="Gulvik C.A."/>
            <person name="Rowe L.A."/>
            <person name="Sheth M."/>
            <person name="Juieng P."/>
            <person name="Nicholson A.C."/>
            <person name="Loparev V.N."/>
            <person name="McQuiston J.R."/>
        </authorList>
    </citation>
    <scope>NUCLEOTIDE SEQUENCE [LARGE SCALE GENOMIC DNA]</scope>
    <source>
        <strain evidence="2 3">G7591</strain>
    </source>
</reference>
<keyword evidence="1" id="KW-0472">Membrane</keyword>
<proteinExistence type="predicted"/>
<evidence type="ECO:0000313" key="2">
    <source>
        <dbReference type="EMBL" id="ATA69090.1"/>
    </source>
</evidence>
<name>A0A250E800_9FLAO</name>
<feature type="transmembrane region" description="Helical" evidence="1">
    <location>
        <begin position="7"/>
        <end position="27"/>
    </location>
</feature>
<feature type="transmembrane region" description="Helical" evidence="1">
    <location>
        <begin position="33"/>
        <end position="53"/>
    </location>
</feature>
<dbReference type="EMBL" id="CP022378">
    <property type="protein sequence ID" value="ATA69090.1"/>
    <property type="molecule type" value="Genomic_DNA"/>
</dbReference>
<gene>
    <name evidence="2" type="ORF">CGC48_10955</name>
</gene>
<dbReference type="RefSeq" id="WP_098029597.1">
    <property type="nucleotide sequence ID" value="NZ_CP022378.1"/>
</dbReference>
<dbReference type="GeneID" id="96782322"/>
<dbReference type="KEGG" id="ccyn:CGC48_10955"/>
<evidence type="ECO:0000313" key="3">
    <source>
        <dbReference type="Proteomes" id="UP000242855"/>
    </source>
</evidence>
<keyword evidence="1" id="KW-1133">Transmembrane helix</keyword>
<sequence>MKNSNSLGSFVWGVIVVFVALLTGIVWYLFQYWYIIVGAVVLWITYIIIKFEVRNHRKFNKERQKLLDKKRIFINSFFLSFHKIPLPQKEYLL</sequence>
<keyword evidence="1" id="KW-0812">Transmembrane</keyword>
<dbReference type="Proteomes" id="UP000242855">
    <property type="component" value="Chromosome"/>
</dbReference>
<accession>A0A250E800</accession>
<dbReference type="AlphaFoldDB" id="A0A250E800"/>
<evidence type="ECO:0000256" key="1">
    <source>
        <dbReference type="SAM" id="Phobius"/>
    </source>
</evidence>